<evidence type="ECO:0000256" key="1">
    <source>
        <dbReference type="SAM" id="SignalP"/>
    </source>
</evidence>
<dbReference type="Proteomes" id="UP000590442">
    <property type="component" value="Unassembled WGS sequence"/>
</dbReference>
<evidence type="ECO:0000313" key="3">
    <source>
        <dbReference type="Proteomes" id="UP000590442"/>
    </source>
</evidence>
<feature type="signal peptide" evidence="1">
    <location>
        <begin position="1"/>
        <end position="26"/>
    </location>
</feature>
<reference evidence="2 3" key="1">
    <citation type="submission" date="2020-03" db="EMBL/GenBank/DDBJ databases">
        <title>Genomic Encyclopedia of Type Strains, Phase IV (KMG-IV): sequencing the most valuable type-strain genomes for metagenomic binning, comparative biology and taxonomic classification.</title>
        <authorList>
            <person name="Goeker M."/>
        </authorList>
    </citation>
    <scope>NUCLEOTIDE SEQUENCE [LARGE SCALE GENOMIC DNA]</scope>
    <source>
        <strain evidence="2 3">DSM 29762</strain>
    </source>
</reference>
<keyword evidence="3" id="KW-1185">Reference proteome</keyword>
<dbReference type="PROSITE" id="PS51257">
    <property type="entry name" value="PROKAR_LIPOPROTEIN"/>
    <property type="match status" value="1"/>
</dbReference>
<accession>A0A846QYG0</accession>
<sequence length="314" mass="36331">MKTFLKHKLNGVILILFLFGISSCQNKDKTKKNSGIVTKEVEVQPKKKLSSQFKEYWYAGNAEITSYNLEMARYGETREGKSVLIFVTEPFLEDKQVKADRPNPSNIPVLKLNSTKKFLTGIYPYSIMTSTFYPVHDNQHAMKVSTSVQEWCGHVYSQLNNREEFEIHSYSYFESEADQDFLLEKTVLENELWTKLRINPSDLPLGDFKAIPSFEYLRLGHKEFKSYDAIGSLTVNKGVSTYKITYPEHERTLAINFSSDFPHTIESWTDTYKSGFGSNAKMMSTKATKIKRLKTPYWEQNKNEHLFLRDSLGI</sequence>
<gene>
    <name evidence="2" type="ORF">GGR42_000626</name>
</gene>
<organism evidence="2 3">
    <name type="scientific">Saonia flava</name>
    <dbReference type="NCBI Taxonomy" id="523696"/>
    <lineage>
        <taxon>Bacteria</taxon>
        <taxon>Pseudomonadati</taxon>
        <taxon>Bacteroidota</taxon>
        <taxon>Flavobacteriia</taxon>
        <taxon>Flavobacteriales</taxon>
        <taxon>Flavobacteriaceae</taxon>
        <taxon>Saonia</taxon>
    </lineage>
</organism>
<comment type="caution">
    <text evidence="2">The sequence shown here is derived from an EMBL/GenBank/DDBJ whole genome shotgun (WGS) entry which is preliminary data.</text>
</comment>
<dbReference type="AlphaFoldDB" id="A0A846QYG0"/>
<evidence type="ECO:0000313" key="2">
    <source>
        <dbReference type="EMBL" id="NJB70164.1"/>
    </source>
</evidence>
<dbReference type="EMBL" id="JAATJJ010000001">
    <property type="protein sequence ID" value="NJB70164.1"/>
    <property type="molecule type" value="Genomic_DNA"/>
</dbReference>
<keyword evidence="1" id="KW-0732">Signal</keyword>
<proteinExistence type="predicted"/>
<feature type="chain" id="PRO_5032637566" description="Septum formation inhibitor Maf" evidence="1">
    <location>
        <begin position="27"/>
        <end position="314"/>
    </location>
</feature>
<protein>
    <recommendedName>
        <fullName evidence="4">Septum formation inhibitor Maf</fullName>
    </recommendedName>
</protein>
<evidence type="ECO:0008006" key="4">
    <source>
        <dbReference type="Google" id="ProtNLM"/>
    </source>
</evidence>
<dbReference type="RefSeq" id="WP_167960731.1">
    <property type="nucleotide sequence ID" value="NZ_JAATJJ010000001.1"/>
</dbReference>
<name>A0A846QYG0_9FLAO</name>